<dbReference type="Gene3D" id="2.60.120.560">
    <property type="entry name" value="Exo-inulinase, domain 1"/>
    <property type="match status" value="1"/>
</dbReference>
<dbReference type="Pfam" id="PF08244">
    <property type="entry name" value="Glyco_hydro_32C"/>
    <property type="match status" value="1"/>
</dbReference>
<accession>A0A1M5AW31</accession>
<feature type="domain" description="Glycosyl hydrolase family 32 C-terminal" evidence="7">
    <location>
        <begin position="330"/>
        <end position="446"/>
    </location>
</feature>
<dbReference type="SUPFAM" id="SSF49899">
    <property type="entry name" value="Concanavalin A-like lectins/glucanases"/>
    <property type="match status" value="1"/>
</dbReference>
<dbReference type="EMBL" id="FQVI01000022">
    <property type="protein sequence ID" value="SHF34435.1"/>
    <property type="molecule type" value="Genomic_DNA"/>
</dbReference>
<evidence type="ECO:0000313" key="8">
    <source>
        <dbReference type="EMBL" id="SHF34435.1"/>
    </source>
</evidence>
<feature type="domain" description="Glycosyl hydrolase family 32 N-terminal" evidence="6">
    <location>
        <begin position="8"/>
        <end position="298"/>
    </location>
</feature>
<dbReference type="EC" id="3.2.1.26" evidence="2"/>
<dbReference type="PROSITE" id="PS00609">
    <property type="entry name" value="GLYCOSYL_HYDROL_F32"/>
    <property type="match status" value="1"/>
</dbReference>
<protein>
    <recommendedName>
        <fullName evidence="2">beta-fructofuranosidase</fullName>
        <ecNumber evidence="2">3.2.1.26</ecNumber>
    </recommendedName>
</protein>
<evidence type="ECO:0000256" key="1">
    <source>
        <dbReference type="ARBA" id="ARBA00009902"/>
    </source>
</evidence>
<dbReference type="RefSeq" id="WP_072853838.1">
    <property type="nucleotide sequence ID" value="NZ_FQVI01000022.1"/>
</dbReference>
<dbReference type="Pfam" id="PF00251">
    <property type="entry name" value="Glyco_hydro_32N"/>
    <property type="match status" value="1"/>
</dbReference>
<keyword evidence="3 5" id="KW-0378">Hydrolase</keyword>
<dbReference type="GO" id="GO:0004564">
    <property type="term" value="F:beta-fructofuranosidase activity"/>
    <property type="evidence" value="ECO:0007669"/>
    <property type="project" value="UniProtKB-EC"/>
</dbReference>
<comment type="similarity">
    <text evidence="1 5">Belongs to the glycosyl hydrolase 32 family.</text>
</comment>
<dbReference type="AlphaFoldDB" id="A0A1M5AW31"/>
<dbReference type="PANTHER" id="PTHR43101">
    <property type="entry name" value="BETA-FRUCTOSIDASE"/>
    <property type="match status" value="1"/>
</dbReference>
<organism evidence="8 9">
    <name type="scientific">Lactonifactor longoviformis DSM 17459</name>
    <dbReference type="NCBI Taxonomy" id="1122155"/>
    <lineage>
        <taxon>Bacteria</taxon>
        <taxon>Bacillati</taxon>
        <taxon>Bacillota</taxon>
        <taxon>Clostridia</taxon>
        <taxon>Eubacteriales</taxon>
        <taxon>Clostridiaceae</taxon>
        <taxon>Lactonifactor</taxon>
    </lineage>
</organism>
<evidence type="ECO:0000256" key="3">
    <source>
        <dbReference type="ARBA" id="ARBA00022801"/>
    </source>
</evidence>
<dbReference type="CDD" id="cd08996">
    <property type="entry name" value="GH32_FFase"/>
    <property type="match status" value="1"/>
</dbReference>
<evidence type="ECO:0000259" key="6">
    <source>
        <dbReference type="Pfam" id="PF00251"/>
    </source>
</evidence>
<proteinExistence type="inferred from homology"/>
<evidence type="ECO:0000256" key="2">
    <source>
        <dbReference type="ARBA" id="ARBA00012758"/>
    </source>
</evidence>
<dbReference type="InterPro" id="IPR018053">
    <property type="entry name" value="Glyco_hydro_32_AS"/>
</dbReference>
<dbReference type="OrthoDB" id="9759709at2"/>
<keyword evidence="4 5" id="KW-0326">Glycosidase</keyword>
<evidence type="ECO:0000259" key="7">
    <source>
        <dbReference type="Pfam" id="PF08244"/>
    </source>
</evidence>
<dbReference type="InterPro" id="IPR013189">
    <property type="entry name" value="Glyco_hydro_32_C"/>
</dbReference>
<dbReference type="Proteomes" id="UP000184245">
    <property type="component" value="Unassembled WGS sequence"/>
</dbReference>
<dbReference type="InterPro" id="IPR051214">
    <property type="entry name" value="GH32_Enzymes"/>
</dbReference>
<dbReference type="InterPro" id="IPR001362">
    <property type="entry name" value="Glyco_hydro_32"/>
</dbReference>
<sequence length="457" mass="52838">MKHKPSYHFRPEQNWINDPNGPIYFEGKYHLFYQYNPSGYQWGNLHWGHAVSGDMVHWSHLEPALYPAKDRGENFCFSGCAYENDGRLEIFYTSVGSYGHGERGHIEGAEQWIAVTEDMKTWKQIDENPILSPEQNRRQGKYLTHWRDPFVFQYGGEILMVISGIVDGWKAAFHIYQSKDYRNWEYKNCFYTECRTTIYECPNVMVFGEKIVFVYTCFQENAQYVVGTLNEDYSLHVTRHGEIIDSGCFCASNVFKDPKGRYIMWGWLREDDRNELITDGPWSGAISLPRVVTLEDGDMVSFSCAEEVKLLRKLTETHQLCGFSGTKKMSCHSMTAEVECFLKTDGDIRIRVLDSEDGTEYTDIWILSRAKTIWIYRERSSVIPEVVKDSLYSRYRGDEQHVSIRAFIDNSVLEVFVNDSTVLSGRVYPVNDRAGISFTVENGTADGCVNLYQMTDS</sequence>
<dbReference type="PANTHER" id="PTHR43101:SF1">
    <property type="entry name" value="BETA-FRUCTOSIDASE"/>
    <property type="match status" value="1"/>
</dbReference>
<gene>
    <name evidence="8" type="ORF">SAMN02745158_03375</name>
</gene>
<evidence type="ECO:0000256" key="4">
    <source>
        <dbReference type="ARBA" id="ARBA00023295"/>
    </source>
</evidence>
<dbReference type="STRING" id="1122155.SAMN02745158_03375"/>
<keyword evidence="9" id="KW-1185">Reference proteome</keyword>
<dbReference type="SUPFAM" id="SSF75005">
    <property type="entry name" value="Arabinanase/levansucrase/invertase"/>
    <property type="match status" value="1"/>
</dbReference>
<evidence type="ECO:0000313" key="9">
    <source>
        <dbReference type="Proteomes" id="UP000184245"/>
    </source>
</evidence>
<dbReference type="GO" id="GO:0005975">
    <property type="term" value="P:carbohydrate metabolic process"/>
    <property type="evidence" value="ECO:0007669"/>
    <property type="project" value="InterPro"/>
</dbReference>
<evidence type="ECO:0000256" key="5">
    <source>
        <dbReference type="RuleBase" id="RU362110"/>
    </source>
</evidence>
<dbReference type="InterPro" id="IPR013320">
    <property type="entry name" value="ConA-like_dom_sf"/>
</dbReference>
<dbReference type="InterPro" id="IPR013148">
    <property type="entry name" value="Glyco_hydro_32_N"/>
</dbReference>
<dbReference type="SMART" id="SM00640">
    <property type="entry name" value="Glyco_32"/>
    <property type="match status" value="1"/>
</dbReference>
<reference evidence="8 9" key="1">
    <citation type="submission" date="2016-11" db="EMBL/GenBank/DDBJ databases">
        <authorList>
            <person name="Jaros S."/>
            <person name="Januszkiewicz K."/>
            <person name="Wedrychowicz H."/>
        </authorList>
    </citation>
    <scope>NUCLEOTIDE SEQUENCE [LARGE SCALE GENOMIC DNA]</scope>
    <source>
        <strain evidence="8 9">DSM 17459</strain>
    </source>
</reference>
<name>A0A1M5AW31_9CLOT</name>
<dbReference type="Gene3D" id="2.115.10.20">
    <property type="entry name" value="Glycosyl hydrolase domain, family 43"/>
    <property type="match status" value="1"/>
</dbReference>
<dbReference type="InterPro" id="IPR023296">
    <property type="entry name" value="Glyco_hydro_beta-prop_sf"/>
</dbReference>